<organism evidence="2 3">
    <name type="scientific">Maioricimonas rarisocia</name>
    <dbReference type="NCBI Taxonomy" id="2528026"/>
    <lineage>
        <taxon>Bacteria</taxon>
        <taxon>Pseudomonadati</taxon>
        <taxon>Planctomycetota</taxon>
        <taxon>Planctomycetia</taxon>
        <taxon>Planctomycetales</taxon>
        <taxon>Planctomycetaceae</taxon>
        <taxon>Maioricimonas</taxon>
    </lineage>
</organism>
<dbReference type="AlphaFoldDB" id="A0A517ZEF8"/>
<keyword evidence="1" id="KW-0175">Coiled coil</keyword>
<dbReference type="EMBL" id="CP036275">
    <property type="protein sequence ID" value="QDU40885.1"/>
    <property type="molecule type" value="Genomic_DNA"/>
</dbReference>
<evidence type="ECO:0000313" key="3">
    <source>
        <dbReference type="Proteomes" id="UP000320496"/>
    </source>
</evidence>
<proteinExistence type="predicted"/>
<dbReference type="RefSeq" id="WP_145372129.1">
    <property type="nucleotide sequence ID" value="NZ_CP036275.1"/>
</dbReference>
<dbReference type="Proteomes" id="UP000320496">
    <property type="component" value="Chromosome"/>
</dbReference>
<dbReference type="Pfam" id="PF20027">
    <property type="entry name" value="DUF6435"/>
    <property type="match status" value="1"/>
</dbReference>
<accession>A0A517ZEF8</accession>
<keyword evidence="3" id="KW-1185">Reference proteome</keyword>
<dbReference type="InterPro" id="IPR045493">
    <property type="entry name" value="DUF6435"/>
</dbReference>
<protein>
    <recommendedName>
        <fullName evidence="4">Lacal_2735 family protein</fullName>
    </recommendedName>
</protein>
<reference evidence="2 3" key="1">
    <citation type="submission" date="2019-02" db="EMBL/GenBank/DDBJ databases">
        <title>Deep-cultivation of Planctomycetes and their phenomic and genomic characterization uncovers novel biology.</title>
        <authorList>
            <person name="Wiegand S."/>
            <person name="Jogler M."/>
            <person name="Boedeker C."/>
            <person name="Pinto D."/>
            <person name="Vollmers J."/>
            <person name="Rivas-Marin E."/>
            <person name="Kohn T."/>
            <person name="Peeters S.H."/>
            <person name="Heuer A."/>
            <person name="Rast P."/>
            <person name="Oberbeckmann S."/>
            <person name="Bunk B."/>
            <person name="Jeske O."/>
            <person name="Meyerdierks A."/>
            <person name="Storesund J.E."/>
            <person name="Kallscheuer N."/>
            <person name="Luecker S."/>
            <person name="Lage O.M."/>
            <person name="Pohl T."/>
            <person name="Merkel B.J."/>
            <person name="Hornburger P."/>
            <person name="Mueller R.-W."/>
            <person name="Bruemmer F."/>
            <person name="Labrenz M."/>
            <person name="Spormann A.M."/>
            <person name="Op den Camp H."/>
            <person name="Overmann J."/>
            <person name="Amann R."/>
            <person name="Jetten M.S.M."/>
            <person name="Mascher T."/>
            <person name="Medema M.H."/>
            <person name="Devos D.P."/>
            <person name="Kaster A.-K."/>
            <person name="Ovreas L."/>
            <person name="Rohde M."/>
            <person name="Galperin M.Y."/>
            <person name="Jogler C."/>
        </authorList>
    </citation>
    <scope>NUCLEOTIDE SEQUENCE [LARGE SCALE GENOMIC DNA]</scope>
    <source>
        <strain evidence="2 3">Mal4</strain>
    </source>
</reference>
<dbReference type="NCBIfam" id="NF033487">
    <property type="entry name" value="Lacal_2735_fam"/>
    <property type="match status" value="1"/>
</dbReference>
<dbReference type="OrthoDB" id="292170at2"/>
<gene>
    <name evidence="2" type="ORF">Mal4_52480</name>
</gene>
<sequence length="63" mass="7421">MLKWLRGDPARKLRKQYEQKLIDARNVQRNGDIVRYSELMAESEEILQQIDSIEGRDETGDKS</sequence>
<evidence type="ECO:0000256" key="1">
    <source>
        <dbReference type="SAM" id="Coils"/>
    </source>
</evidence>
<feature type="coiled-coil region" evidence="1">
    <location>
        <begin position="10"/>
        <end position="56"/>
    </location>
</feature>
<dbReference type="KEGG" id="mri:Mal4_52480"/>
<name>A0A517ZEF8_9PLAN</name>
<evidence type="ECO:0000313" key="2">
    <source>
        <dbReference type="EMBL" id="QDU40885.1"/>
    </source>
</evidence>
<evidence type="ECO:0008006" key="4">
    <source>
        <dbReference type="Google" id="ProtNLM"/>
    </source>
</evidence>